<reference evidence="2 3" key="1">
    <citation type="journal article" date="2019" name="J Genomics">
        <title>The Draft Genome of a Hydrogen-producing Cyanobacterium, Arthrospira platensis NIES-46.</title>
        <authorList>
            <person name="Suzuki S."/>
            <person name="Yamaguchi H."/>
            <person name="Kawachi M."/>
        </authorList>
    </citation>
    <scope>NUCLEOTIDE SEQUENCE [LARGE SCALE GENOMIC DNA]</scope>
    <source>
        <strain evidence="2 3">NIES-46</strain>
    </source>
</reference>
<evidence type="ECO:0000313" key="3">
    <source>
        <dbReference type="Proteomes" id="UP000326169"/>
    </source>
</evidence>
<proteinExistence type="predicted"/>
<accession>A0A5M3TCV3</accession>
<dbReference type="GeneID" id="301684160"/>
<keyword evidence="3" id="KW-1185">Reference proteome</keyword>
<feature type="region of interest" description="Disordered" evidence="1">
    <location>
        <begin position="1"/>
        <end position="30"/>
    </location>
</feature>
<dbReference type="EMBL" id="BIMW01000126">
    <property type="protein sequence ID" value="GCE95309.1"/>
    <property type="molecule type" value="Genomic_DNA"/>
</dbReference>
<organism evidence="2 3">
    <name type="scientific">Limnospira platensis NIES-46</name>
    <dbReference type="NCBI Taxonomy" id="1236695"/>
    <lineage>
        <taxon>Bacteria</taxon>
        <taxon>Bacillati</taxon>
        <taxon>Cyanobacteriota</taxon>
        <taxon>Cyanophyceae</taxon>
        <taxon>Oscillatoriophycideae</taxon>
        <taxon>Oscillatoriales</taxon>
        <taxon>Sirenicapillariaceae</taxon>
        <taxon>Limnospira</taxon>
    </lineage>
</organism>
<protein>
    <submittedName>
        <fullName evidence="2">Uncharacterized protein</fullName>
    </submittedName>
</protein>
<evidence type="ECO:0000313" key="2">
    <source>
        <dbReference type="EMBL" id="GCE95309.1"/>
    </source>
</evidence>
<feature type="compositionally biased region" description="Basic and acidic residues" evidence="1">
    <location>
        <begin position="81"/>
        <end position="90"/>
    </location>
</feature>
<name>A0A5M3TCV3_LIMPL</name>
<sequence length="104" mass="11410">MSGFIRGLFGRKSEPTETQGSSFYLDPNSAKSLGEIGQPLEVKKSFPKMSGGKPFQAPKATAKPAMEMTQPKASESPAPEVKSDRRRADSSLDMFRNMARDLKK</sequence>
<dbReference type="RefSeq" id="WP_006619597.1">
    <property type="nucleotide sequence ID" value="NZ_BIMW01000126.1"/>
</dbReference>
<dbReference type="Proteomes" id="UP000326169">
    <property type="component" value="Unassembled WGS sequence"/>
</dbReference>
<gene>
    <name evidence="2" type="ORF">NIES46_33720</name>
</gene>
<comment type="caution">
    <text evidence="2">The sequence shown here is derived from an EMBL/GenBank/DDBJ whole genome shotgun (WGS) entry which is preliminary data.</text>
</comment>
<evidence type="ECO:0000256" key="1">
    <source>
        <dbReference type="SAM" id="MobiDB-lite"/>
    </source>
</evidence>
<feature type="region of interest" description="Disordered" evidence="1">
    <location>
        <begin position="44"/>
        <end position="104"/>
    </location>
</feature>